<dbReference type="AlphaFoldDB" id="A0A9D3NB74"/>
<evidence type="ECO:0000256" key="3">
    <source>
        <dbReference type="ARBA" id="ARBA00022692"/>
    </source>
</evidence>
<dbReference type="InterPro" id="IPR019184">
    <property type="entry name" value="Uncharacterised_TM-17"/>
</dbReference>
<evidence type="ECO:0000313" key="8">
    <source>
        <dbReference type="EMBL" id="KAG7318179.1"/>
    </source>
</evidence>
<evidence type="ECO:0000313" key="9">
    <source>
        <dbReference type="Proteomes" id="UP000824219"/>
    </source>
</evidence>
<keyword evidence="5 7" id="KW-0472">Membrane</keyword>
<dbReference type="Pfam" id="PF09799">
    <property type="entry name" value="Transmemb_17"/>
    <property type="match status" value="1"/>
</dbReference>
<organism evidence="8 9">
    <name type="scientific">Hemibagrus wyckioides</name>
    <dbReference type="NCBI Taxonomy" id="337641"/>
    <lineage>
        <taxon>Eukaryota</taxon>
        <taxon>Metazoa</taxon>
        <taxon>Chordata</taxon>
        <taxon>Craniata</taxon>
        <taxon>Vertebrata</taxon>
        <taxon>Euteleostomi</taxon>
        <taxon>Actinopterygii</taxon>
        <taxon>Neopterygii</taxon>
        <taxon>Teleostei</taxon>
        <taxon>Ostariophysi</taxon>
        <taxon>Siluriformes</taxon>
        <taxon>Bagridae</taxon>
        <taxon>Hemibagrus</taxon>
    </lineage>
</organism>
<keyword evidence="9" id="KW-1185">Reference proteome</keyword>
<name>A0A9D3NB74_9TELE</name>
<feature type="transmembrane region" description="Helical" evidence="7">
    <location>
        <begin position="120"/>
        <end position="140"/>
    </location>
</feature>
<keyword evidence="3 7" id="KW-0812">Transmembrane</keyword>
<dbReference type="GO" id="GO:0016020">
    <property type="term" value="C:membrane"/>
    <property type="evidence" value="ECO:0007669"/>
    <property type="project" value="UniProtKB-SubCell"/>
</dbReference>
<reference evidence="8 9" key="1">
    <citation type="submission" date="2021-06" db="EMBL/GenBank/DDBJ databases">
        <title>Chromosome-level genome assembly of the red-tail catfish (Hemibagrus wyckioides).</title>
        <authorList>
            <person name="Shao F."/>
        </authorList>
    </citation>
    <scope>NUCLEOTIDE SEQUENCE [LARGE SCALE GENOMIC DNA]</scope>
    <source>
        <strain evidence="8">EC202008001</strain>
        <tissue evidence="8">Blood</tissue>
    </source>
</reference>
<evidence type="ECO:0000256" key="5">
    <source>
        <dbReference type="ARBA" id="ARBA00023136"/>
    </source>
</evidence>
<dbReference type="GO" id="GO:1905515">
    <property type="term" value="P:non-motile cilium assembly"/>
    <property type="evidence" value="ECO:0007669"/>
    <property type="project" value="TreeGrafter"/>
</dbReference>
<dbReference type="EMBL" id="JAHKSW010000022">
    <property type="protein sequence ID" value="KAG7318179.1"/>
    <property type="molecule type" value="Genomic_DNA"/>
</dbReference>
<feature type="transmembrane region" description="Helical" evidence="7">
    <location>
        <begin position="85"/>
        <end position="108"/>
    </location>
</feature>
<keyword evidence="6" id="KW-0966">Cell projection</keyword>
<evidence type="ECO:0000256" key="1">
    <source>
        <dbReference type="ARBA" id="ARBA00004138"/>
    </source>
</evidence>
<proteinExistence type="predicted"/>
<dbReference type="GO" id="GO:0035869">
    <property type="term" value="C:ciliary transition zone"/>
    <property type="evidence" value="ECO:0007669"/>
    <property type="project" value="TreeGrafter"/>
</dbReference>
<gene>
    <name evidence="8" type="ORF">KOW79_017934</name>
</gene>
<evidence type="ECO:0008006" key="10">
    <source>
        <dbReference type="Google" id="ProtNLM"/>
    </source>
</evidence>
<evidence type="ECO:0000256" key="6">
    <source>
        <dbReference type="ARBA" id="ARBA00023273"/>
    </source>
</evidence>
<evidence type="ECO:0000256" key="4">
    <source>
        <dbReference type="ARBA" id="ARBA00022989"/>
    </source>
</evidence>
<dbReference type="PANTHER" id="PTHR13531:SF4">
    <property type="entry name" value="TRANSMEMBRANE PROTEIN 17B"/>
    <property type="match status" value="1"/>
</dbReference>
<dbReference type="Proteomes" id="UP000824219">
    <property type="component" value="Linkage Group LG22"/>
</dbReference>
<evidence type="ECO:0000256" key="7">
    <source>
        <dbReference type="SAM" id="Phobius"/>
    </source>
</evidence>
<comment type="caution">
    <text evidence="8">The sequence shown here is derived from an EMBL/GenBank/DDBJ whole genome shotgun (WGS) entry which is preliminary data.</text>
</comment>
<sequence length="220" mass="25203">MPVFYTPIPQYLRVGLAHASNAIFINNRTRDSGYLQGHGVENEVSSKISSHLPLQMLLYFNMFFFPFWWLSEIAMLDLKFTLLPGYYQCLIVVGMVIISVLEVLRVYLGYVGNLKEKVPELAAFWLISLVFQLPILLFFLTDEGLLILPLERAVHCLYLGFLLCEVLSSFVALRVMSRKLALQFHLRQFGRTVDTFSVFSFSCGNRSVLPVLPVRDVQPK</sequence>
<feature type="transmembrane region" description="Helical" evidence="7">
    <location>
        <begin position="52"/>
        <end position="70"/>
    </location>
</feature>
<comment type="subcellular location">
    <subcellularLocation>
        <location evidence="1">Cell projection</location>
        <location evidence="1">Cilium</location>
    </subcellularLocation>
    <subcellularLocation>
        <location evidence="2">Membrane</location>
        <topology evidence="2">Multi-pass membrane protein</topology>
    </subcellularLocation>
</comment>
<feature type="transmembrane region" description="Helical" evidence="7">
    <location>
        <begin position="152"/>
        <end position="173"/>
    </location>
</feature>
<dbReference type="PANTHER" id="PTHR13531">
    <property type="entry name" value="GEO07735P1-RELATED-RELATED"/>
    <property type="match status" value="1"/>
</dbReference>
<dbReference type="OrthoDB" id="311720at2759"/>
<protein>
    <recommendedName>
        <fullName evidence="10">Transmembrane protein 17A</fullName>
    </recommendedName>
</protein>
<keyword evidence="4 7" id="KW-1133">Transmembrane helix</keyword>
<evidence type="ECO:0000256" key="2">
    <source>
        <dbReference type="ARBA" id="ARBA00004141"/>
    </source>
</evidence>
<accession>A0A9D3NB74</accession>